<dbReference type="InterPro" id="IPR030395">
    <property type="entry name" value="GP_PDE_dom"/>
</dbReference>
<evidence type="ECO:0000259" key="3">
    <source>
        <dbReference type="PROSITE" id="PS51704"/>
    </source>
</evidence>
<dbReference type="Gene3D" id="3.20.20.190">
    <property type="entry name" value="Phosphatidylinositol (PI) phosphodiesterase"/>
    <property type="match status" value="1"/>
</dbReference>
<dbReference type="PANTHER" id="PTHR43805:SF1">
    <property type="entry name" value="GP-PDE DOMAIN-CONTAINING PROTEIN"/>
    <property type="match status" value="1"/>
</dbReference>
<dbReference type="PROSITE" id="PS51704">
    <property type="entry name" value="GP_PDE"/>
    <property type="match status" value="1"/>
</dbReference>
<evidence type="ECO:0000256" key="2">
    <source>
        <dbReference type="SAM" id="Phobius"/>
    </source>
</evidence>
<dbReference type="CDD" id="cd08570">
    <property type="entry name" value="GDPD_YPL206cp_fungi"/>
    <property type="match status" value="1"/>
</dbReference>
<keyword evidence="5" id="KW-1185">Reference proteome</keyword>
<proteinExistence type="predicted"/>
<keyword evidence="2" id="KW-0812">Transmembrane</keyword>
<feature type="domain" description="GP-PDE" evidence="3">
    <location>
        <begin position="79"/>
        <end position="321"/>
    </location>
</feature>
<dbReference type="Pfam" id="PF03009">
    <property type="entry name" value="GDPD"/>
    <property type="match status" value="1"/>
</dbReference>
<dbReference type="AlphaFoldDB" id="A0AA43QL95"/>
<evidence type="ECO:0000313" key="4">
    <source>
        <dbReference type="EMBL" id="MDI1488547.1"/>
    </source>
</evidence>
<organism evidence="4 5">
    <name type="scientific">Ramalina farinacea</name>
    <dbReference type="NCBI Taxonomy" id="258253"/>
    <lineage>
        <taxon>Eukaryota</taxon>
        <taxon>Fungi</taxon>
        <taxon>Dikarya</taxon>
        <taxon>Ascomycota</taxon>
        <taxon>Pezizomycotina</taxon>
        <taxon>Lecanoromycetes</taxon>
        <taxon>OSLEUM clade</taxon>
        <taxon>Lecanoromycetidae</taxon>
        <taxon>Lecanorales</taxon>
        <taxon>Lecanorineae</taxon>
        <taxon>Ramalinaceae</taxon>
        <taxon>Ramalina</taxon>
    </lineage>
</organism>
<name>A0AA43QL95_9LECA</name>
<keyword evidence="2" id="KW-0472">Membrane</keyword>
<dbReference type="EMBL" id="JAPUFD010000007">
    <property type="protein sequence ID" value="MDI1488547.1"/>
    <property type="molecule type" value="Genomic_DNA"/>
</dbReference>
<feature type="compositionally biased region" description="Basic and acidic residues" evidence="1">
    <location>
        <begin position="1"/>
        <end position="27"/>
    </location>
</feature>
<dbReference type="GO" id="GO:0006629">
    <property type="term" value="P:lipid metabolic process"/>
    <property type="evidence" value="ECO:0007669"/>
    <property type="project" value="InterPro"/>
</dbReference>
<evidence type="ECO:0000313" key="5">
    <source>
        <dbReference type="Proteomes" id="UP001161017"/>
    </source>
</evidence>
<dbReference type="SUPFAM" id="SSF51695">
    <property type="entry name" value="PLC-like phosphodiesterases"/>
    <property type="match status" value="1"/>
</dbReference>
<gene>
    <name evidence="4" type="primary">TUB4_3</name>
    <name evidence="4" type="ORF">OHK93_007822</name>
</gene>
<reference evidence="4" key="1">
    <citation type="journal article" date="2023" name="Genome Biol. Evol.">
        <title>First Whole Genome Sequence and Flow Cytometry Genome Size Data for the Lichen-Forming Fungus Ramalina farinacea (Ascomycota).</title>
        <authorList>
            <person name="Llewellyn T."/>
            <person name="Mian S."/>
            <person name="Hill R."/>
            <person name="Leitch I.J."/>
            <person name="Gaya E."/>
        </authorList>
    </citation>
    <scope>NUCLEOTIDE SEQUENCE</scope>
    <source>
        <strain evidence="4">LIQ254RAFAR</strain>
    </source>
</reference>
<comment type="caution">
    <text evidence="4">The sequence shown here is derived from an EMBL/GenBank/DDBJ whole genome shotgun (WGS) entry which is preliminary data.</text>
</comment>
<feature type="region of interest" description="Disordered" evidence="1">
    <location>
        <begin position="1"/>
        <end position="38"/>
    </location>
</feature>
<protein>
    <submittedName>
        <fullName evidence="4">Gamma-tubulin</fullName>
    </submittedName>
</protein>
<dbReference type="Proteomes" id="UP001161017">
    <property type="component" value="Unassembled WGS sequence"/>
</dbReference>
<accession>A0AA43QL95</accession>
<keyword evidence="2" id="KW-1133">Transmembrane helix</keyword>
<dbReference type="PANTHER" id="PTHR43805">
    <property type="entry name" value="GLYCEROPHOSPHORYL DIESTER PHOSPHODIESTERASE"/>
    <property type="match status" value="1"/>
</dbReference>
<sequence length="390" mass="44074">MPFHTLKNDIESGKGTHRSLDRTKEGMDCSDGEESPLPPATLKSLRQNSLSIHFTAVADILSTAQWTFAKKRRSGDILPQTIAHRGYKTNYPENTMGAFKGAVEVGTDAIETDIHLTKDDVVVLCHDSTMKRCFGDSRAVKDCTWDDVKKQRTVKAPHEAMPRLSDLLHYLAEPGNEHIWVLLDIKHDNDPSIILRLIASTIAATPPHPSTPWSSRILLGIWLEEFLPHCAQHLPNLPVTHIGFSVPFARRFLKYPHVSFNILQQTLMTPHIGNAFMRDARARGRPIYDWTVNEEGMMRWSIKAGLDGVITDNPELFLRVRKEWEQGKRAVGVSGRQWSMVAIFNMLTVLMTLYMIAKHRGLSAEQRRRLGEIRRRSLELPKPAGGAVAR</sequence>
<dbReference type="GO" id="GO:0008081">
    <property type="term" value="F:phosphoric diester hydrolase activity"/>
    <property type="evidence" value="ECO:0007669"/>
    <property type="project" value="InterPro"/>
</dbReference>
<feature type="transmembrane region" description="Helical" evidence="2">
    <location>
        <begin position="338"/>
        <end position="357"/>
    </location>
</feature>
<evidence type="ECO:0000256" key="1">
    <source>
        <dbReference type="SAM" id="MobiDB-lite"/>
    </source>
</evidence>
<dbReference type="InterPro" id="IPR017946">
    <property type="entry name" value="PLC-like_Pdiesterase_TIM-brl"/>
</dbReference>